<dbReference type="GO" id="GO:0006006">
    <property type="term" value="P:glucose metabolic process"/>
    <property type="evidence" value="ECO:0007669"/>
    <property type="project" value="TreeGrafter"/>
</dbReference>
<dbReference type="EC" id="5.1.3.3" evidence="5"/>
<feature type="active site" description="Proton acceptor" evidence="6">
    <location>
        <position position="333"/>
    </location>
</feature>
<accession>A0AA87ZUC1</accession>
<protein>
    <recommendedName>
        <fullName evidence="5">Aldose 1-epimerase</fullName>
        <ecNumber evidence="5">5.1.3.3</ecNumber>
    </recommendedName>
</protein>
<dbReference type="Gene3D" id="2.70.98.10">
    <property type="match status" value="1"/>
</dbReference>
<evidence type="ECO:0000256" key="7">
    <source>
        <dbReference type="PIRSR" id="PIRSR005096-2"/>
    </source>
</evidence>
<evidence type="ECO:0000256" key="2">
    <source>
        <dbReference type="ARBA" id="ARBA00006206"/>
    </source>
</evidence>
<feature type="binding site" evidence="8">
    <location>
        <begin position="97"/>
        <end position="98"/>
    </location>
    <ligand>
        <name>beta-D-galactose</name>
        <dbReference type="ChEBI" id="CHEBI:27667"/>
    </ligand>
</feature>
<comment type="caution">
    <text evidence="9">The sequence shown here is derived from an EMBL/GenBank/DDBJ whole genome shotgun (WGS) entry which is preliminary data.</text>
</comment>
<dbReference type="PANTHER" id="PTHR10091:SF0">
    <property type="entry name" value="GALACTOSE MUTAROTASE"/>
    <property type="match status" value="1"/>
</dbReference>
<dbReference type="CDD" id="cd09019">
    <property type="entry name" value="galactose_mutarotase_like"/>
    <property type="match status" value="1"/>
</dbReference>
<feature type="binding site" evidence="8">
    <location>
        <begin position="199"/>
        <end position="201"/>
    </location>
    <ligand>
        <name>beta-D-galactose</name>
        <dbReference type="ChEBI" id="CHEBI:27667"/>
    </ligand>
</feature>
<dbReference type="Pfam" id="PF01263">
    <property type="entry name" value="Aldose_epim"/>
    <property type="match status" value="1"/>
</dbReference>
<keyword evidence="4 5" id="KW-0119">Carbohydrate metabolism</keyword>
<dbReference type="EMBL" id="BTGU01000014">
    <property type="protein sequence ID" value="GMN42348.1"/>
    <property type="molecule type" value="Genomic_DNA"/>
</dbReference>
<reference evidence="9" key="1">
    <citation type="submission" date="2023-07" db="EMBL/GenBank/DDBJ databases">
        <title>draft genome sequence of fig (Ficus carica).</title>
        <authorList>
            <person name="Takahashi T."/>
            <person name="Nishimura K."/>
        </authorList>
    </citation>
    <scope>NUCLEOTIDE SEQUENCE</scope>
</reference>
<keyword evidence="10" id="KW-1185">Reference proteome</keyword>
<dbReference type="GO" id="GO:0004034">
    <property type="term" value="F:aldose 1-epimerase activity"/>
    <property type="evidence" value="ECO:0007669"/>
    <property type="project" value="UniProtKB-EC"/>
</dbReference>
<dbReference type="FunFam" id="2.70.98.10:FF:000008">
    <property type="entry name" value="Aldose 1-epimerase"/>
    <property type="match status" value="1"/>
</dbReference>
<dbReference type="InterPro" id="IPR047215">
    <property type="entry name" value="Galactose_mutarotase-like"/>
</dbReference>
<feature type="active site" description="Proton donor" evidence="6">
    <location>
        <position position="199"/>
    </location>
</feature>
<dbReference type="GO" id="GO:0033499">
    <property type="term" value="P:galactose catabolic process via UDP-galactose, Leloir pathway"/>
    <property type="evidence" value="ECO:0007669"/>
    <property type="project" value="TreeGrafter"/>
</dbReference>
<organism evidence="9 10">
    <name type="scientific">Ficus carica</name>
    <name type="common">Common fig</name>
    <dbReference type="NCBI Taxonomy" id="3494"/>
    <lineage>
        <taxon>Eukaryota</taxon>
        <taxon>Viridiplantae</taxon>
        <taxon>Streptophyta</taxon>
        <taxon>Embryophyta</taxon>
        <taxon>Tracheophyta</taxon>
        <taxon>Spermatophyta</taxon>
        <taxon>Magnoliopsida</taxon>
        <taxon>eudicotyledons</taxon>
        <taxon>Gunneridae</taxon>
        <taxon>Pentapetalae</taxon>
        <taxon>rosids</taxon>
        <taxon>fabids</taxon>
        <taxon>Rosales</taxon>
        <taxon>Moraceae</taxon>
        <taxon>Ficeae</taxon>
        <taxon>Ficus</taxon>
    </lineage>
</organism>
<evidence type="ECO:0000256" key="1">
    <source>
        <dbReference type="ARBA" id="ARBA00005028"/>
    </source>
</evidence>
<dbReference type="AlphaFoldDB" id="A0AA87ZUC1"/>
<dbReference type="SUPFAM" id="SSF74650">
    <property type="entry name" value="Galactose mutarotase-like"/>
    <property type="match status" value="1"/>
</dbReference>
<evidence type="ECO:0000256" key="4">
    <source>
        <dbReference type="ARBA" id="ARBA00023277"/>
    </source>
</evidence>
<dbReference type="InterPro" id="IPR011013">
    <property type="entry name" value="Gal_mutarotase_sf_dom"/>
</dbReference>
<dbReference type="InterPro" id="IPR015443">
    <property type="entry name" value="Aldose_1-epimerase"/>
</dbReference>
<evidence type="ECO:0000313" key="10">
    <source>
        <dbReference type="Proteomes" id="UP001187192"/>
    </source>
</evidence>
<name>A0AA87ZUC1_FICCA</name>
<comment type="catalytic activity">
    <reaction evidence="5">
        <text>alpha-D-glucose = beta-D-glucose</text>
        <dbReference type="Rhea" id="RHEA:10264"/>
        <dbReference type="ChEBI" id="CHEBI:15903"/>
        <dbReference type="ChEBI" id="CHEBI:17925"/>
        <dbReference type="EC" id="5.1.3.3"/>
    </reaction>
</comment>
<dbReference type="GO" id="GO:0030246">
    <property type="term" value="F:carbohydrate binding"/>
    <property type="evidence" value="ECO:0007669"/>
    <property type="project" value="InterPro"/>
</dbReference>
<dbReference type="InterPro" id="IPR014718">
    <property type="entry name" value="GH-type_carb-bd"/>
</dbReference>
<comment type="similarity">
    <text evidence="2 5">Belongs to the aldose epimerase family.</text>
</comment>
<dbReference type="PIRSF" id="PIRSF005096">
    <property type="entry name" value="GALM"/>
    <property type="match status" value="1"/>
</dbReference>
<comment type="pathway">
    <text evidence="1 5">Carbohydrate metabolism; hexose metabolism.</text>
</comment>
<dbReference type="InterPro" id="IPR008183">
    <property type="entry name" value="Aldose_1/G6P_1-epimerase"/>
</dbReference>
<evidence type="ECO:0000256" key="8">
    <source>
        <dbReference type="PIRSR" id="PIRSR005096-3"/>
    </source>
</evidence>
<evidence type="ECO:0000256" key="5">
    <source>
        <dbReference type="PIRNR" id="PIRNR005096"/>
    </source>
</evidence>
<dbReference type="Gramene" id="FCD_00001567-RA">
    <property type="protein sequence ID" value="FCD_00001567-RA:cds"/>
    <property type="gene ID" value="FCD_00001567"/>
</dbReference>
<dbReference type="NCBIfam" id="NF008277">
    <property type="entry name" value="PRK11055.1"/>
    <property type="match status" value="1"/>
</dbReference>
<evidence type="ECO:0000313" key="9">
    <source>
        <dbReference type="EMBL" id="GMN42348.1"/>
    </source>
</evidence>
<proteinExistence type="inferred from homology"/>
<feature type="binding site" evidence="7">
    <location>
        <position position="267"/>
    </location>
    <ligand>
        <name>beta-D-galactose</name>
        <dbReference type="ChEBI" id="CHEBI:27667"/>
    </ligand>
</feature>
<dbReference type="Proteomes" id="UP001187192">
    <property type="component" value="Unassembled WGS sequence"/>
</dbReference>
<keyword evidence="3 5" id="KW-0413">Isomerase</keyword>
<evidence type="ECO:0000256" key="6">
    <source>
        <dbReference type="PIRSR" id="PIRSR005096-1"/>
    </source>
</evidence>
<gene>
    <name evidence="9" type="ORF">TIFTF001_011569</name>
</gene>
<evidence type="ECO:0000256" key="3">
    <source>
        <dbReference type="ARBA" id="ARBA00023235"/>
    </source>
</evidence>
<sequence>MKSTVDKKMANISVLLCFIIIAVGSANVSAMNQQVRTYVLNKGDASLNLTNWGASITSFVLPDKHGKLADVVLGYDTLEEYKNDSTYFGALVGRFANRIGGARFTLNGIHYKLVANEGKNILHGGKIGFSDVAWEVIKYHNEGHAPYIVFAYHSFDGEQGFPGDLHVTVKYTLLGHYRLSVIMKAKALNKPTPVNLAQHTYWNLGGHNSGDILSNDIQIFGSHITAVDSELIPTGKFLPVKGTPYDFLRPHSVGSRIEKLPESKGYDINYVLDGPASNRKLKRAAVVYDKKSGRSLVLFTNAPGLQFYTGNNLKNLIGKYGAVYKVYNALCLETQGFPDAVHHPNFPSTIVTPGKPYKHVMLFKFSTKSRPPFA</sequence>
<dbReference type="PANTHER" id="PTHR10091">
    <property type="entry name" value="ALDOSE-1-EPIMERASE"/>
    <property type="match status" value="1"/>
</dbReference>